<dbReference type="AlphaFoldDB" id="E3KCQ6"/>
<dbReference type="InParanoid" id="E3KCQ6"/>
<dbReference type="Proteomes" id="UP000008783">
    <property type="component" value="Unassembled WGS sequence"/>
</dbReference>
<dbReference type="RefSeq" id="XP_003326627.1">
    <property type="nucleotide sequence ID" value="XM_003326579.2"/>
</dbReference>
<gene>
    <name evidence="2" type="ORF">PGTG_07605</name>
</gene>
<evidence type="ECO:0000256" key="1">
    <source>
        <dbReference type="SAM" id="MobiDB-lite"/>
    </source>
</evidence>
<reference evidence="3" key="2">
    <citation type="journal article" date="2011" name="Proc. Natl. Acad. Sci. U.S.A.">
        <title>Obligate biotrophy features unraveled by the genomic analysis of rust fungi.</title>
        <authorList>
            <person name="Duplessis S."/>
            <person name="Cuomo C.A."/>
            <person name="Lin Y.-C."/>
            <person name="Aerts A."/>
            <person name="Tisserant E."/>
            <person name="Veneault-Fourrey C."/>
            <person name="Joly D.L."/>
            <person name="Hacquard S."/>
            <person name="Amselem J."/>
            <person name="Cantarel B.L."/>
            <person name="Chiu R."/>
            <person name="Coutinho P.M."/>
            <person name="Feau N."/>
            <person name="Field M."/>
            <person name="Frey P."/>
            <person name="Gelhaye E."/>
            <person name="Goldberg J."/>
            <person name="Grabherr M.G."/>
            <person name="Kodira C.D."/>
            <person name="Kohler A."/>
            <person name="Kuees U."/>
            <person name="Lindquist E.A."/>
            <person name="Lucas S.M."/>
            <person name="Mago R."/>
            <person name="Mauceli E."/>
            <person name="Morin E."/>
            <person name="Murat C."/>
            <person name="Pangilinan J.L."/>
            <person name="Park R."/>
            <person name="Pearson M."/>
            <person name="Quesneville H."/>
            <person name="Rouhier N."/>
            <person name="Sakthikumar S."/>
            <person name="Salamov A.A."/>
            <person name="Schmutz J."/>
            <person name="Selles B."/>
            <person name="Shapiro H."/>
            <person name="Tanguay P."/>
            <person name="Tuskan G.A."/>
            <person name="Henrissat B."/>
            <person name="Van de Peer Y."/>
            <person name="Rouze P."/>
            <person name="Ellis J.G."/>
            <person name="Dodds P.N."/>
            <person name="Schein J.E."/>
            <person name="Zhong S."/>
            <person name="Hamelin R.C."/>
            <person name="Grigoriev I.V."/>
            <person name="Szabo L.J."/>
            <person name="Martin F."/>
        </authorList>
    </citation>
    <scope>NUCLEOTIDE SEQUENCE [LARGE SCALE GENOMIC DNA]</scope>
    <source>
        <strain evidence="3">CRL 75-36-700-3 / race SCCL</strain>
    </source>
</reference>
<accession>E3KCQ6</accession>
<dbReference type="GeneID" id="10529580"/>
<dbReference type="HOGENOM" id="CLU_2211223_0_0_1"/>
<evidence type="ECO:0000313" key="2">
    <source>
        <dbReference type="EMBL" id="EFP82208.1"/>
    </source>
</evidence>
<sequence length="121" mass="13447">MSGIHNEKKKRTKRECLMAEADRSHPNVGSEYHPPPYIVERVPVGTFPETKGIRFRPTFSTSDPADPALPPSTDAKGFCKKRDENSPLDHSQREAKAIKATPINISFIFADPVAKIPGLHQ</sequence>
<evidence type="ECO:0000313" key="3">
    <source>
        <dbReference type="Proteomes" id="UP000008783"/>
    </source>
</evidence>
<dbReference type="KEGG" id="pgr:PGTG_07605"/>
<proteinExistence type="predicted"/>
<protein>
    <submittedName>
        <fullName evidence="2">Uncharacterized protein</fullName>
    </submittedName>
</protein>
<keyword evidence="3" id="KW-1185">Reference proteome</keyword>
<organism evidence="2 3">
    <name type="scientific">Puccinia graminis f. sp. tritici (strain CRL 75-36-700-3 / race SCCL)</name>
    <name type="common">Black stem rust fungus</name>
    <dbReference type="NCBI Taxonomy" id="418459"/>
    <lineage>
        <taxon>Eukaryota</taxon>
        <taxon>Fungi</taxon>
        <taxon>Dikarya</taxon>
        <taxon>Basidiomycota</taxon>
        <taxon>Pucciniomycotina</taxon>
        <taxon>Pucciniomycetes</taxon>
        <taxon>Pucciniales</taxon>
        <taxon>Pucciniaceae</taxon>
        <taxon>Puccinia</taxon>
    </lineage>
</organism>
<reference key="1">
    <citation type="submission" date="2007-01" db="EMBL/GenBank/DDBJ databases">
        <title>The Genome Sequence of Puccinia graminis f. sp. tritici Strain CRL 75-36-700-3.</title>
        <authorList>
            <consortium name="The Broad Institute Genome Sequencing Platform"/>
            <person name="Birren B."/>
            <person name="Lander E."/>
            <person name="Galagan J."/>
            <person name="Nusbaum C."/>
            <person name="Devon K."/>
            <person name="Cuomo C."/>
            <person name="Jaffe D."/>
            <person name="Butler J."/>
            <person name="Alvarez P."/>
            <person name="Gnerre S."/>
            <person name="Grabherr M."/>
            <person name="Mauceli E."/>
            <person name="Brockman W."/>
            <person name="Young S."/>
            <person name="LaButti K."/>
            <person name="Sykes S."/>
            <person name="DeCaprio D."/>
            <person name="Crawford M."/>
            <person name="Koehrsen M."/>
            <person name="Engels R."/>
            <person name="Montgomery P."/>
            <person name="Pearson M."/>
            <person name="Howarth C."/>
            <person name="Larson L."/>
            <person name="White J."/>
            <person name="Zeng Q."/>
            <person name="Kodira C."/>
            <person name="Yandava C."/>
            <person name="Alvarado L."/>
            <person name="O'Leary S."/>
            <person name="Szabo L."/>
            <person name="Dean R."/>
            <person name="Schein J."/>
        </authorList>
    </citation>
    <scope>NUCLEOTIDE SEQUENCE</scope>
    <source>
        <strain>CRL 75-36-700-3</strain>
    </source>
</reference>
<name>E3KCQ6_PUCGT</name>
<dbReference type="EMBL" id="DS178281">
    <property type="protein sequence ID" value="EFP82208.1"/>
    <property type="molecule type" value="Genomic_DNA"/>
</dbReference>
<feature type="compositionally biased region" description="Basic and acidic residues" evidence="1">
    <location>
        <begin position="80"/>
        <end position="92"/>
    </location>
</feature>
<feature type="region of interest" description="Disordered" evidence="1">
    <location>
        <begin position="53"/>
        <end position="92"/>
    </location>
</feature>
<dbReference type="VEuPathDB" id="FungiDB:PGTG_07605"/>
<feature type="non-terminal residue" evidence="2">
    <location>
        <position position="1"/>
    </location>
</feature>
<dbReference type="OrthoDB" id="2509855at2759"/>